<name>E4YQA0_OIKDI</name>
<dbReference type="EMBL" id="FN655026">
    <property type="protein sequence ID" value="CBY43838.1"/>
    <property type="molecule type" value="Genomic_DNA"/>
</dbReference>
<protein>
    <submittedName>
        <fullName evidence="1">Uncharacterized protein</fullName>
    </submittedName>
</protein>
<proteinExistence type="predicted"/>
<dbReference type="Proteomes" id="UP000011014">
    <property type="component" value="Unassembled WGS sequence"/>
</dbReference>
<sequence>MEHQISVSRIKVDKSSKLKPKAQFSKLKTTNKWIRFALPAAVKKTAQDASIAQLAVIPANARWKSARKFAKVAKIALPDASRANAQNAPPRNAKAIAARPAKRNKIRFQLWKQPFNV</sequence>
<evidence type="ECO:0000313" key="1">
    <source>
        <dbReference type="EMBL" id="CBY43838.1"/>
    </source>
</evidence>
<gene>
    <name evidence="1" type="ORF">GSOID_T00031123001</name>
</gene>
<organism evidence="1">
    <name type="scientific">Oikopleura dioica</name>
    <name type="common">Tunicate</name>
    <dbReference type="NCBI Taxonomy" id="34765"/>
    <lineage>
        <taxon>Eukaryota</taxon>
        <taxon>Metazoa</taxon>
        <taxon>Chordata</taxon>
        <taxon>Tunicata</taxon>
        <taxon>Appendicularia</taxon>
        <taxon>Copelata</taxon>
        <taxon>Oikopleuridae</taxon>
        <taxon>Oikopleura</taxon>
    </lineage>
</organism>
<dbReference type="AlphaFoldDB" id="E4YQA0"/>
<reference evidence="1" key="1">
    <citation type="journal article" date="2010" name="Science">
        <title>Plasticity of animal genome architecture unmasked by rapid evolution of a pelagic tunicate.</title>
        <authorList>
            <person name="Denoeud F."/>
            <person name="Henriet S."/>
            <person name="Mungpakdee S."/>
            <person name="Aury J.M."/>
            <person name="Da Silva C."/>
            <person name="Brinkmann H."/>
            <person name="Mikhaleva J."/>
            <person name="Olsen L.C."/>
            <person name="Jubin C."/>
            <person name="Canestro C."/>
            <person name="Bouquet J.M."/>
            <person name="Danks G."/>
            <person name="Poulain J."/>
            <person name="Campsteijn C."/>
            <person name="Adamski M."/>
            <person name="Cross I."/>
            <person name="Yadetie F."/>
            <person name="Muffato M."/>
            <person name="Louis A."/>
            <person name="Butcher S."/>
            <person name="Tsagkogeorga G."/>
            <person name="Konrad A."/>
            <person name="Singh S."/>
            <person name="Jensen M.F."/>
            <person name="Cong E.H."/>
            <person name="Eikeseth-Otteraa H."/>
            <person name="Noel B."/>
            <person name="Anthouard V."/>
            <person name="Porcel B.M."/>
            <person name="Kachouri-Lafond R."/>
            <person name="Nishino A."/>
            <person name="Ugolini M."/>
            <person name="Chourrout P."/>
            <person name="Nishida H."/>
            <person name="Aasland R."/>
            <person name="Huzurbazar S."/>
            <person name="Westhof E."/>
            <person name="Delsuc F."/>
            <person name="Lehrach H."/>
            <person name="Reinhardt R."/>
            <person name="Weissenbach J."/>
            <person name="Roy S.W."/>
            <person name="Artiguenave F."/>
            <person name="Postlethwait J.H."/>
            <person name="Manak J.R."/>
            <person name="Thompson E.M."/>
            <person name="Jaillon O."/>
            <person name="Du Pasquier L."/>
            <person name="Boudinot P."/>
            <person name="Liberles D.A."/>
            <person name="Volff J.N."/>
            <person name="Philippe H."/>
            <person name="Lenhard B."/>
            <person name="Roest Crollius H."/>
            <person name="Wincker P."/>
            <person name="Chourrout D."/>
        </authorList>
    </citation>
    <scope>NUCLEOTIDE SEQUENCE [LARGE SCALE GENOMIC DNA]</scope>
</reference>
<accession>E4YQA0</accession>